<dbReference type="SUPFAM" id="SSF54373">
    <property type="entry name" value="FAD-linked reductases, C-terminal domain"/>
    <property type="match status" value="1"/>
</dbReference>
<evidence type="ECO:0000256" key="1">
    <source>
        <dbReference type="ARBA" id="ARBA00005995"/>
    </source>
</evidence>
<dbReference type="PANTHER" id="PTHR43563:SF1">
    <property type="entry name" value="AMINE OXIDASE [FLAVIN-CONTAINING] B"/>
    <property type="match status" value="1"/>
</dbReference>
<comment type="similarity">
    <text evidence="1">Belongs to the flavin monoamine oxidase family.</text>
</comment>
<dbReference type="InterPro" id="IPR036188">
    <property type="entry name" value="FAD/NAD-bd_sf"/>
</dbReference>
<accession>A0A2T1C5S0</accession>
<dbReference type="RefSeq" id="WP_106288063.1">
    <property type="nucleotide sequence ID" value="NZ_CAWNTC010000249.1"/>
</dbReference>
<comment type="caution">
    <text evidence="3">The sequence shown here is derived from an EMBL/GenBank/DDBJ whole genome shotgun (WGS) entry which is preliminary data.</text>
</comment>
<proteinExistence type="inferred from homology"/>
<keyword evidence="4" id="KW-1185">Reference proteome</keyword>
<organism evidence="3 4">
    <name type="scientific">Merismopedia glauca CCAP 1448/3</name>
    <dbReference type="NCBI Taxonomy" id="1296344"/>
    <lineage>
        <taxon>Bacteria</taxon>
        <taxon>Bacillati</taxon>
        <taxon>Cyanobacteriota</taxon>
        <taxon>Cyanophyceae</taxon>
        <taxon>Synechococcales</taxon>
        <taxon>Merismopediaceae</taxon>
        <taxon>Merismopedia</taxon>
    </lineage>
</organism>
<dbReference type="PANTHER" id="PTHR43563">
    <property type="entry name" value="AMINE OXIDASE"/>
    <property type="match status" value="1"/>
</dbReference>
<dbReference type="SUPFAM" id="SSF51905">
    <property type="entry name" value="FAD/NAD(P)-binding domain"/>
    <property type="match status" value="1"/>
</dbReference>
<dbReference type="Pfam" id="PF13450">
    <property type="entry name" value="NAD_binding_8"/>
    <property type="match status" value="1"/>
</dbReference>
<dbReference type="InterPro" id="IPR002937">
    <property type="entry name" value="Amino_oxidase"/>
</dbReference>
<dbReference type="Gene3D" id="3.50.50.60">
    <property type="entry name" value="FAD/NAD(P)-binding domain"/>
    <property type="match status" value="2"/>
</dbReference>
<dbReference type="GO" id="GO:0016491">
    <property type="term" value="F:oxidoreductase activity"/>
    <property type="evidence" value="ECO:0007669"/>
    <property type="project" value="InterPro"/>
</dbReference>
<dbReference type="EMBL" id="PVWJ01000028">
    <property type="protein sequence ID" value="PSB03620.1"/>
    <property type="molecule type" value="Genomic_DNA"/>
</dbReference>
<dbReference type="Pfam" id="PF01593">
    <property type="entry name" value="Amino_oxidase"/>
    <property type="match status" value="1"/>
</dbReference>
<reference evidence="3 4" key="1">
    <citation type="submission" date="2018-02" db="EMBL/GenBank/DDBJ databases">
        <authorList>
            <person name="Cohen D.B."/>
            <person name="Kent A.D."/>
        </authorList>
    </citation>
    <scope>NUCLEOTIDE SEQUENCE [LARGE SCALE GENOMIC DNA]</scope>
    <source>
        <strain evidence="3 4">CCAP 1448/3</strain>
    </source>
</reference>
<evidence type="ECO:0000313" key="3">
    <source>
        <dbReference type="EMBL" id="PSB03620.1"/>
    </source>
</evidence>
<dbReference type="Proteomes" id="UP000238762">
    <property type="component" value="Unassembled WGS sequence"/>
</dbReference>
<gene>
    <name evidence="3" type="ORF">C7B64_07740</name>
</gene>
<reference evidence="3 4" key="2">
    <citation type="submission" date="2018-03" db="EMBL/GenBank/DDBJ databases">
        <title>The ancient ancestry and fast evolution of plastids.</title>
        <authorList>
            <person name="Moore K.R."/>
            <person name="Magnabosco C."/>
            <person name="Momper L."/>
            <person name="Gold D.A."/>
            <person name="Bosak T."/>
            <person name="Fournier G.P."/>
        </authorList>
    </citation>
    <scope>NUCLEOTIDE SEQUENCE [LARGE SCALE GENOMIC DNA]</scope>
    <source>
        <strain evidence="3 4">CCAP 1448/3</strain>
    </source>
</reference>
<sequence>MNEAHVAIIGGGLSGLYAAYLLEQSGITNYILFEAKDSLGGRLSSPSAADEHVQFNEQLKHFDLGGTWYWPKIQTRLDAVIKRFGLQVYPQHEVGEMLIDRADLGRPIRVNGYTSYPPMMRVSGGMHALINAIKQAIQPAKVLTDHTVTGVEYSSNKVCITANGTQWIADHILLAIPPRLAASTIDFSPHLPEETYQAWMGVNTWMATHAKYLAIYDEPFWKTDHLSGDARSDYGPLGEIHDASSDIGVPALFGFFELPASVRSTFPESELKERCRKQLKRLFGPEAANPKFDFIKDWSADKYTSTLSDLDQMGAHPIPPPCIASEPWRQRLIGIATEWSTQYPGYIAGAVDASFNGVKQLLQQKLDKAES</sequence>
<protein>
    <submittedName>
        <fullName evidence="3">Amine oxidase</fullName>
    </submittedName>
</protein>
<dbReference type="OrthoDB" id="547674at2"/>
<evidence type="ECO:0000259" key="2">
    <source>
        <dbReference type="Pfam" id="PF01593"/>
    </source>
</evidence>
<dbReference type="InterPro" id="IPR050703">
    <property type="entry name" value="Flavin_MAO"/>
</dbReference>
<evidence type="ECO:0000313" key="4">
    <source>
        <dbReference type="Proteomes" id="UP000238762"/>
    </source>
</evidence>
<name>A0A2T1C5S0_9CYAN</name>
<feature type="domain" description="Amine oxidase" evidence="2">
    <location>
        <begin position="119"/>
        <end position="354"/>
    </location>
</feature>
<dbReference type="AlphaFoldDB" id="A0A2T1C5S0"/>